<dbReference type="Pfam" id="PF07969">
    <property type="entry name" value="Amidohydro_3"/>
    <property type="match status" value="1"/>
</dbReference>
<gene>
    <name evidence="2" type="ordered locus">ROP_35870</name>
</gene>
<dbReference type="PATRIC" id="fig|632772.20.peg.3764"/>
<dbReference type="EMBL" id="AP011115">
    <property type="protein sequence ID" value="BAH51834.1"/>
    <property type="molecule type" value="Genomic_DNA"/>
</dbReference>
<dbReference type="GO" id="GO:0016810">
    <property type="term" value="F:hydrolase activity, acting on carbon-nitrogen (but not peptide) bonds"/>
    <property type="evidence" value="ECO:0007669"/>
    <property type="project" value="InterPro"/>
</dbReference>
<dbReference type="InterPro" id="IPR011059">
    <property type="entry name" value="Metal-dep_hydrolase_composite"/>
</dbReference>
<dbReference type="CDD" id="cd01300">
    <property type="entry name" value="YtcJ_like"/>
    <property type="match status" value="1"/>
</dbReference>
<dbReference type="PANTHER" id="PTHR22642:SF2">
    <property type="entry name" value="PROTEIN LONG AFTER FAR-RED 3"/>
    <property type="match status" value="1"/>
</dbReference>
<dbReference type="OrthoDB" id="3173428at2"/>
<accession>C1B831</accession>
<dbReference type="Gene3D" id="2.30.40.10">
    <property type="entry name" value="Urease, subunit C, domain 1"/>
    <property type="match status" value="1"/>
</dbReference>
<evidence type="ECO:0000313" key="2">
    <source>
        <dbReference type="EMBL" id="BAH51834.1"/>
    </source>
</evidence>
<dbReference type="STRING" id="632772.ROP_35870"/>
<feature type="domain" description="Amidohydrolase 3" evidence="1">
    <location>
        <begin position="61"/>
        <end position="546"/>
    </location>
</feature>
<reference evidence="2 3" key="1">
    <citation type="submission" date="2009-03" db="EMBL/GenBank/DDBJ databases">
        <title>Comparison of the complete genome sequences of Rhodococcus erythropolis PR4 and Rhodococcus opacus B4.</title>
        <authorList>
            <person name="Takarada H."/>
            <person name="Sekine M."/>
            <person name="Hosoyama A."/>
            <person name="Yamada R."/>
            <person name="Fujisawa T."/>
            <person name="Omata S."/>
            <person name="Shimizu A."/>
            <person name="Tsukatani N."/>
            <person name="Tanikawa S."/>
            <person name="Fujita N."/>
            <person name="Harayama S."/>
        </authorList>
    </citation>
    <scope>NUCLEOTIDE SEQUENCE [LARGE SCALE GENOMIC DNA]</scope>
    <source>
        <strain evidence="2 3">B4</strain>
    </source>
</reference>
<dbReference type="InterPro" id="IPR033932">
    <property type="entry name" value="YtcJ-like"/>
</dbReference>
<protein>
    <submittedName>
        <fullName evidence="2">Putative hydrolase</fullName>
    </submittedName>
</protein>
<dbReference type="AlphaFoldDB" id="C1B831"/>
<dbReference type="Proteomes" id="UP000002212">
    <property type="component" value="Chromosome"/>
</dbReference>
<organism evidence="2 3">
    <name type="scientific">Rhodococcus opacus (strain B4)</name>
    <dbReference type="NCBI Taxonomy" id="632772"/>
    <lineage>
        <taxon>Bacteria</taxon>
        <taxon>Bacillati</taxon>
        <taxon>Actinomycetota</taxon>
        <taxon>Actinomycetes</taxon>
        <taxon>Mycobacteriales</taxon>
        <taxon>Nocardiaceae</taxon>
        <taxon>Rhodococcus</taxon>
    </lineage>
</organism>
<dbReference type="PANTHER" id="PTHR22642">
    <property type="entry name" value="IMIDAZOLONEPROPIONASE"/>
    <property type="match status" value="1"/>
</dbReference>
<dbReference type="InterPro" id="IPR032466">
    <property type="entry name" value="Metal_Hydrolase"/>
</dbReference>
<proteinExistence type="predicted"/>
<dbReference type="KEGG" id="rop:ROP_35870"/>
<evidence type="ECO:0000259" key="1">
    <source>
        <dbReference type="Pfam" id="PF07969"/>
    </source>
</evidence>
<dbReference type="Gene3D" id="3.20.20.140">
    <property type="entry name" value="Metal-dependent hydrolases"/>
    <property type="match status" value="1"/>
</dbReference>
<evidence type="ECO:0000313" key="3">
    <source>
        <dbReference type="Proteomes" id="UP000002212"/>
    </source>
</evidence>
<dbReference type="SUPFAM" id="SSF51556">
    <property type="entry name" value="Metallo-dependent hydrolases"/>
    <property type="match status" value="1"/>
</dbReference>
<dbReference type="Gene3D" id="3.10.310.70">
    <property type="match status" value="1"/>
</dbReference>
<sequence>MVDYPRSAAGARAADFVVLNGTVLTLDGLGRRVGGLAAQNGRIVAVDSDRAVAEWIGPGTQVLDLDGRTAIPGFVESHNHPEFFGMTLAAQVDAGSPSNDCIADIVHRVEQAVADEEPGAWIRGYRYDDSLLADDRHPTLTDLDPVSPDNPVLLTHVSGHFCVANSAALRFAGIDATTPDPPGGRIARDSSGQPSGLLIEGAAFMVNSLVPSRGGDEAVEALRLAGAEYARHGVTTVHDTGVGLIGGTAGLDAYRALVRAGGLLTRVRGYLFHDLVPGLDEGTPEAPDPTADDDCFSLTGVKIVADGSIQGLTGCLAEGYTCAPDEHGMMLLDPDDLGRKIAALDAAGWQVAVHGNGDAAIDAIINGYEQLGVEPGRRRRHRIEHCQTVREDQLDRMAANDVLASFFVKHVYYWGDRHRDRFLGPERARRISPLASARSRGLTFGLHSDTPVTPVPPLEGIWCAVNRITRNGDVLGPEQAIDIDAALRAYTIDAAYLGGEESSRGSLEVGKLADLAVLSADITTVAPETIRSLAVDATVVGGKVVHTSPKLDSAPWSGGLRIGSRHAR</sequence>
<dbReference type="InterPro" id="IPR013108">
    <property type="entry name" value="Amidohydro_3"/>
</dbReference>
<dbReference type="SUPFAM" id="SSF51338">
    <property type="entry name" value="Composite domain of metallo-dependent hydrolases"/>
    <property type="match status" value="1"/>
</dbReference>
<name>C1B831_RHOOB</name>
<dbReference type="HOGENOM" id="CLU_009942_2_0_11"/>
<keyword evidence="2" id="KW-0378">Hydrolase</keyword>